<accession>A0A834J4L6</accession>
<dbReference type="AlphaFoldDB" id="A0A834J4L6"/>
<gene>
    <name evidence="1" type="ORF">HZH68_016219</name>
</gene>
<dbReference type="Proteomes" id="UP000617340">
    <property type="component" value="Unassembled WGS sequence"/>
</dbReference>
<reference evidence="1" key="1">
    <citation type="journal article" date="2020" name="G3 (Bethesda)">
        <title>High-Quality Assemblies for Three Invasive Social Wasps from the &lt;i&gt;Vespula&lt;/i&gt; Genus.</title>
        <authorList>
            <person name="Harrop T.W.R."/>
            <person name="Guhlin J."/>
            <person name="McLaughlin G.M."/>
            <person name="Permina E."/>
            <person name="Stockwell P."/>
            <person name="Gilligan J."/>
            <person name="Le Lec M.F."/>
            <person name="Gruber M.A.M."/>
            <person name="Quinn O."/>
            <person name="Lovegrove M."/>
            <person name="Duncan E.J."/>
            <person name="Remnant E.J."/>
            <person name="Van Eeckhoven J."/>
            <person name="Graham B."/>
            <person name="Knapp R.A."/>
            <person name="Langford K.W."/>
            <person name="Kronenberg Z."/>
            <person name="Press M.O."/>
            <person name="Eacker S.M."/>
            <person name="Wilson-Rankin E.E."/>
            <person name="Purcell J."/>
            <person name="Lester P.J."/>
            <person name="Dearden P.K."/>
        </authorList>
    </citation>
    <scope>NUCLEOTIDE SEQUENCE</scope>
    <source>
        <strain evidence="1">Linc-1</strain>
    </source>
</reference>
<name>A0A834J4L6_VESGE</name>
<organism evidence="1 2">
    <name type="scientific">Vespula germanica</name>
    <name type="common">German yellow jacket</name>
    <name type="synonym">Paravespula germanica</name>
    <dbReference type="NCBI Taxonomy" id="30212"/>
    <lineage>
        <taxon>Eukaryota</taxon>
        <taxon>Metazoa</taxon>
        <taxon>Ecdysozoa</taxon>
        <taxon>Arthropoda</taxon>
        <taxon>Hexapoda</taxon>
        <taxon>Insecta</taxon>
        <taxon>Pterygota</taxon>
        <taxon>Neoptera</taxon>
        <taxon>Endopterygota</taxon>
        <taxon>Hymenoptera</taxon>
        <taxon>Apocrita</taxon>
        <taxon>Aculeata</taxon>
        <taxon>Vespoidea</taxon>
        <taxon>Vespidae</taxon>
        <taxon>Vespinae</taxon>
        <taxon>Vespula</taxon>
    </lineage>
</organism>
<comment type="caution">
    <text evidence="1">The sequence shown here is derived from an EMBL/GenBank/DDBJ whole genome shotgun (WGS) entry which is preliminary data.</text>
</comment>
<sequence>MCFTSDVECLIHKEGVVEIFVSSLKGITIQITVDSAPSQDFQAIETAFASVLSSVSLEEFAIRRLVKTYDRRSNTFNLALYCTLLVQTRLFSTYLHITRSKIIERMTFAGETLPEIATLEDPANFRGGAWWMGIQRSPDKKMSTDNVNIVLEYRINVSYDGNLKMVYTIKIRISIPREKLRAVKKIDLRLTFTPNKKFWESMLNKKMKKKKKIQETKKSRNV</sequence>
<proteinExistence type="predicted"/>
<dbReference type="EMBL" id="JACSDZ010000023">
    <property type="protein sequence ID" value="KAF7380354.1"/>
    <property type="molecule type" value="Genomic_DNA"/>
</dbReference>
<evidence type="ECO:0000313" key="1">
    <source>
        <dbReference type="EMBL" id="KAF7380354.1"/>
    </source>
</evidence>
<protein>
    <submittedName>
        <fullName evidence="1">Uncharacterized protein</fullName>
    </submittedName>
</protein>
<evidence type="ECO:0000313" key="2">
    <source>
        <dbReference type="Proteomes" id="UP000617340"/>
    </source>
</evidence>
<keyword evidence="2" id="KW-1185">Reference proteome</keyword>